<dbReference type="PROSITE" id="PS50977">
    <property type="entry name" value="HTH_TETR_2"/>
    <property type="match status" value="1"/>
</dbReference>
<feature type="DNA-binding region" description="H-T-H motif" evidence="5">
    <location>
        <begin position="44"/>
        <end position="63"/>
    </location>
</feature>
<dbReference type="Pfam" id="PF00440">
    <property type="entry name" value="TetR_N"/>
    <property type="match status" value="1"/>
</dbReference>
<keyword evidence="8" id="KW-1185">Reference proteome</keyword>
<dbReference type="InterPro" id="IPR039538">
    <property type="entry name" value="BetI_C"/>
</dbReference>
<dbReference type="SUPFAM" id="SSF48498">
    <property type="entry name" value="Tetracyclin repressor-like, C-terminal domain"/>
    <property type="match status" value="1"/>
</dbReference>
<accession>A0ABW0CWS0</accession>
<keyword evidence="3 5" id="KW-0238">DNA-binding</keyword>
<protein>
    <submittedName>
        <fullName evidence="7">TetR/AcrR family transcriptional regulator</fullName>
    </submittedName>
</protein>
<evidence type="ECO:0000256" key="3">
    <source>
        <dbReference type="ARBA" id="ARBA00023125"/>
    </source>
</evidence>
<evidence type="ECO:0000256" key="4">
    <source>
        <dbReference type="ARBA" id="ARBA00023163"/>
    </source>
</evidence>
<dbReference type="Pfam" id="PF13977">
    <property type="entry name" value="TetR_C_6"/>
    <property type="match status" value="1"/>
</dbReference>
<evidence type="ECO:0000313" key="7">
    <source>
        <dbReference type="EMBL" id="MFC5219577.1"/>
    </source>
</evidence>
<dbReference type="PANTHER" id="PTHR30055">
    <property type="entry name" value="HTH-TYPE TRANSCRIPTIONAL REGULATOR RUTR"/>
    <property type="match status" value="1"/>
</dbReference>
<dbReference type="InterPro" id="IPR009057">
    <property type="entry name" value="Homeodomain-like_sf"/>
</dbReference>
<evidence type="ECO:0000313" key="8">
    <source>
        <dbReference type="Proteomes" id="UP001596263"/>
    </source>
</evidence>
<sequence>MTEEGARSGRAGTSERAAQLAQRRAELLEATRKVVIQRGWSSTRVADVAKEADVSPGLVHYHFDNLSELLTEMLRVTAEAEARQLRVIADGPGTVIARLDRVLRHYVPRTRSDQTWMLWLDAWAGALREQSLRSIIRELDGAWVAVIERLIGEGVAEGLFSCDDPGAAAERLDALLDGLAVRYTLNTSKLSARRFLEHARVAAAREVGLDRSDFPRSR</sequence>
<keyword evidence="2" id="KW-0805">Transcription regulation</keyword>
<reference evidence="8" key="1">
    <citation type="journal article" date="2019" name="Int. J. Syst. Evol. Microbiol.">
        <title>The Global Catalogue of Microorganisms (GCM) 10K type strain sequencing project: providing services to taxonomists for standard genome sequencing and annotation.</title>
        <authorList>
            <consortium name="The Broad Institute Genomics Platform"/>
            <consortium name="The Broad Institute Genome Sequencing Center for Infectious Disease"/>
            <person name="Wu L."/>
            <person name="Ma J."/>
        </authorList>
    </citation>
    <scope>NUCLEOTIDE SEQUENCE [LARGE SCALE GENOMIC DNA]</scope>
    <source>
        <strain evidence="8">KCTC 42586</strain>
    </source>
</reference>
<evidence type="ECO:0000256" key="5">
    <source>
        <dbReference type="PROSITE-ProRule" id="PRU00335"/>
    </source>
</evidence>
<keyword evidence="1" id="KW-0678">Repressor</keyword>
<dbReference type="InterPro" id="IPR001647">
    <property type="entry name" value="HTH_TetR"/>
</dbReference>
<dbReference type="Proteomes" id="UP001596263">
    <property type="component" value="Unassembled WGS sequence"/>
</dbReference>
<comment type="caution">
    <text evidence="7">The sequence shown here is derived from an EMBL/GenBank/DDBJ whole genome shotgun (WGS) entry which is preliminary data.</text>
</comment>
<dbReference type="Gene3D" id="1.10.357.10">
    <property type="entry name" value="Tetracycline Repressor, domain 2"/>
    <property type="match status" value="1"/>
</dbReference>
<organism evidence="7 8">
    <name type="scientific">Streptomyces coerulescens</name>
    <dbReference type="NCBI Taxonomy" id="29304"/>
    <lineage>
        <taxon>Bacteria</taxon>
        <taxon>Bacillati</taxon>
        <taxon>Actinomycetota</taxon>
        <taxon>Actinomycetes</taxon>
        <taxon>Kitasatosporales</taxon>
        <taxon>Streptomycetaceae</taxon>
        <taxon>Streptomyces</taxon>
    </lineage>
</organism>
<evidence type="ECO:0000256" key="2">
    <source>
        <dbReference type="ARBA" id="ARBA00023015"/>
    </source>
</evidence>
<dbReference type="InterPro" id="IPR036271">
    <property type="entry name" value="Tet_transcr_reg_TetR-rel_C_sf"/>
</dbReference>
<proteinExistence type="predicted"/>
<dbReference type="PANTHER" id="PTHR30055:SF200">
    <property type="entry name" value="HTH-TYPE TRANSCRIPTIONAL REPRESSOR BDCR"/>
    <property type="match status" value="1"/>
</dbReference>
<evidence type="ECO:0000259" key="6">
    <source>
        <dbReference type="PROSITE" id="PS50977"/>
    </source>
</evidence>
<dbReference type="RefSeq" id="WP_380863454.1">
    <property type="nucleotide sequence ID" value="NZ_JBHSKM010000044.1"/>
</dbReference>
<evidence type="ECO:0000256" key="1">
    <source>
        <dbReference type="ARBA" id="ARBA00022491"/>
    </source>
</evidence>
<gene>
    <name evidence="7" type="ORF">ACFPQ9_37650</name>
</gene>
<keyword evidence="4" id="KW-0804">Transcription</keyword>
<feature type="domain" description="HTH tetR-type" evidence="6">
    <location>
        <begin position="21"/>
        <end position="81"/>
    </location>
</feature>
<dbReference type="InterPro" id="IPR050109">
    <property type="entry name" value="HTH-type_TetR-like_transc_reg"/>
</dbReference>
<dbReference type="EMBL" id="JBHSKM010000044">
    <property type="protein sequence ID" value="MFC5219577.1"/>
    <property type="molecule type" value="Genomic_DNA"/>
</dbReference>
<dbReference type="PRINTS" id="PR00455">
    <property type="entry name" value="HTHTETR"/>
</dbReference>
<dbReference type="SUPFAM" id="SSF46689">
    <property type="entry name" value="Homeodomain-like"/>
    <property type="match status" value="1"/>
</dbReference>
<name>A0ABW0CWS0_STRCD</name>